<dbReference type="PANTHER" id="PTHR32463:SF0">
    <property type="entry name" value="L-FUCOSE KINASE"/>
    <property type="match status" value="1"/>
</dbReference>
<dbReference type="STRING" id="4558.A0A1Z5RPH8"/>
<name>A0A1Z5RPH8_SORBI</name>
<reference evidence="3 4" key="1">
    <citation type="journal article" date="2009" name="Nature">
        <title>The Sorghum bicolor genome and the diversification of grasses.</title>
        <authorList>
            <person name="Paterson A.H."/>
            <person name="Bowers J.E."/>
            <person name="Bruggmann R."/>
            <person name="Dubchak I."/>
            <person name="Grimwood J."/>
            <person name="Gundlach H."/>
            <person name="Haberer G."/>
            <person name="Hellsten U."/>
            <person name="Mitros T."/>
            <person name="Poliakov A."/>
            <person name="Schmutz J."/>
            <person name="Spannagl M."/>
            <person name="Tang H."/>
            <person name="Wang X."/>
            <person name="Wicker T."/>
            <person name="Bharti A.K."/>
            <person name="Chapman J."/>
            <person name="Feltus F.A."/>
            <person name="Gowik U."/>
            <person name="Grigoriev I.V."/>
            <person name="Lyons E."/>
            <person name="Maher C.A."/>
            <person name="Martis M."/>
            <person name="Narechania A."/>
            <person name="Otillar R.P."/>
            <person name="Penning B.W."/>
            <person name="Salamov A.A."/>
            <person name="Wang Y."/>
            <person name="Zhang L."/>
            <person name="Carpita N.C."/>
            <person name="Freeling M."/>
            <person name="Gingle A.R."/>
            <person name="Hash C.T."/>
            <person name="Keller B."/>
            <person name="Klein P."/>
            <person name="Kresovich S."/>
            <person name="McCann M.C."/>
            <person name="Ming R."/>
            <person name="Peterson D.G."/>
            <person name="Mehboob-ur-Rahman"/>
            <person name="Ware D."/>
            <person name="Westhoff P."/>
            <person name="Mayer K.F."/>
            <person name="Messing J."/>
            <person name="Rokhsar D.S."/>
        </authorList>
    </citation>
    <scope>NUCLEOTIDE SEQUENCE [LARGE SCALE GENOMIC DNA]</scope>
    <source>
        <strain evidence="4">cv. BTx623</strain>
    </source>
</reference>
<dbReference type="Proteomes" id="UP000000768">
    <property type="component" value="Chromosome 4"/>
</dbReference>
<keyword evidence="1" id="KW-0808">Transferase</keyword>
<keyword evidence="2" id="KW-0418">Kinase</keyword>
<dbReference type="Gramene" id="OQU85659">
    <property type="protein sequence ID" value="OQU85659"/>
    <property type="gene ID" value="SORBI_3004G286250"/>
</dbReference>
<dbReference type="EMBL" id="CM000763">
    <property type="protein sequence ID" value="OQU85660.1"/>
    <property type="molecule type" value="Genomic_DNA"/>
</dbReference>
<dbReference type="GO" id="GO:0016301">
    <property type="term" value="F:kinase activity"/>
    <property type="evidence" value="ECO:0007669"/>
    <property type="project" value="UniProtKB-KW"/>
</dbReference>
<gene>
    <name evidence="3" type="ORF">SORBI_3004G286250</name>
</gene>
<evidence type="ECO:0000256" key="2">
    <source>
        <dbReference type="ARBA" id="ARBA00022777"/>
    </source>
</evidence>
<dbReference type="EMBL" id="CM000763">
    <property type="protein sequence ID" value="OQU85659.1"/>
    <property type="molecule type" value="Genomic_DNA"/>
</dbReference>
<protein>
    <submittedName>
        <fullName evidence="3">Uncharacterized protein</fullName>
    </submittedName>
</protein>
<dbReference type="Gramene" id="OQU85658">
    <property type="protein sequence ID" value="OQU85658"/>
    <property type="gene ID" value="SORBI_3004G286250"/>
</dbReference>
<evidence type="ECO:0000256" key="1">
    <source>
        <dbReference type="ARBA" id="ARBA00022679"/>
    </source>
</evidence>
<dbReference type="InParanoid" id="A0A1Z5RPH8"/>
<proteinExistence type="predicted"/>
<dbReference type="Gramene" id="OQU85657">
    <property type="protein sequence ID" value="OQU85657"/>
    <property type="gene ID" value="SORBI_3004G286250"/>
</dbReference>
<dbReference type="EMBL" id="CM000763">
    <property type="protein sequence ID" value="OQU85658.1"/>
    <property type="molecule type" value="Genomic_DNA"/>
</dbReference>
<dbReference type="InterPro" id="IPR052203">
    <property type="entry name" value="GHMP_Kinase-Related"/>
</dbReference>
<dbReference type="EMBL" id="CM000763">
    <property type="protein sequence ID" value="OQU85657.1"/>
    <property type="molecule type" value="Genomic_DNA"/>
</dbReference>
<dbReference type="Gramene" id="OQU85660">
    <property type="protein sequence ID" value="OQU85660"/>
    <property type="gene ID" value="SORBI_3004G286250"/>
</dbReference>
<accession>A0A1Z5RPH8</accession>
<keyword evidence="4" id="KW-1185">Reference proteome</keyword>
<reference evidence="4" key="3">
    <citation type="journal article" date="2018" name="Plant J.">
        <title>The Sorghum bicolor reference genome: improved assembly, gene annotations, a transcriptome atlas, and signatures of genome organization.</title>
        <authorList>
            <person name="McCormick R.F."/>
            <person name="Truong S.K."/>
            <person name="Sreedasyam A."/>
            <person name="Jenkins J."/>
            <person name="Shu S."/>
            <person name="Sims D."/>
            <person name="Kennedy M."/>
            <person name="Amirebrahimi M."/>
            <person name="Weers B.D."/>
            <person name="McKinley B."/>
            <person name="Mattison A."/>
            <person name="Morishige D.T."/>
            <person name="Grimwood J."/>
            <person name="Schmutz J."/>
            <person name="Mullet J.E."/>
        </authorList>
    </citation>
    <scope>NUCLEOTIDE SEQUENCE [LARGE SCALE GENOMIC DNA]</scope>
    <source>
        <strain evidence="4">cv. BTx623</strain>
    </source>
</reference>
<evidence type="ECO:0000313" key="4">
    <source>
        <dbReference type="Proteomes" id="UP000000768"/>
    </source>
</evidence>
<reference evidence="3" key="2">
    <citation type="submission" date="2017-02" db="EMBL/GenBank/DDBJ databases">
        <title>WGS assembly of Sorghum bicolor.</title>
        <authorList>
            <person name="Paterson A."/>
            <person name="Mullet J."/>
            <person name="Bowers J."/>
            <person name="Bruggmann R."/>
            <person name="Dubchak I."/>
            <person name="Grimwood J."/>
            <person name="Gundlach H."/>
            <person name="Haberer G."/>
            <person name="Hellsten U."/>
            <person name="Mitros T."/>
            <person name="Poliakov A."/>
            <person name="Schmutz J."/>
            <person name="Spannagl M."/>
            <person name="Tang H."/>
            <person name="Wang X."/>
            <person name="Wicker T."/>
            <person name="Bharti A."/>
            <person name="Chapman J."/>
            <person name="Feltus F."/>
            <person name="Gowik U."/>
            <person name="Grigoriev I."/>
            <person name="Lyons E."/>
            <person name="Maher C."/>
            <person name="Martis M."/>
            <person name="Narechania A."/>
            <person name="Otillar R."/>
            <person name="Penning B."/>
            <person name="Salamov A."/>
            <person name="Wang Y."/>
            <person name="Zhang L."/>
            <person name="Carpita N."/>
            <person name="Freeling M."/>
            <person name="Gingle A."/>
            <person name="Hash C."/>
            <person name="Keller B."/>
            <person name="Klein P."/>
            <person name="Kresovich S."/>
            <person name="Mccann M."/>
            <person name="Ming R."/>
            <person name="Peterson D."/>
            <person name="Rahman M."/>
            <person name="Ware D."/>
            <person name="Westhoff P."/>
            <person name="Mayer K."/>
            <person name="Messing J."/>
            <person name="Sims D."/>
            <person name="Jenkins J."/>
            <person name="Shu S."/>
            <person name="Rokhsar D."/>
        </authorList>
    </citation>
    <scope>NUCLEOTIDE SEQUENCE</scope>
</reference>
<dbReference type="eggNOG" id="KOG4644">
    <property type="taxonomic scope" value="Eukaryota"/>
</dbReference>
<dbReference type="AlphaFoldDB" id="A0A1Z5RPH8"/>
<dbReference type="PANTHER" id="PTHR32463">
    <property type="entry name" value="L-FUCOSE KINASE"/>
    <property type="match status" value="1"/>
</dbReference>
<organism evidence="3 4">
    <name type="scientific">Sorghum bicolor</name>
    <name type="common">Sorghum</name>
    <name type="synonym">Sorghum vulgare</name>
    <dbReference type="NCBI Taxonomy" id="4558"/>
    <lineage>
        <taxon>Eukaryota</taxon>
        <taxon>Viridiplantae</taxon>
        <taxon>Streptophyta</taxon>
        <taxon>Embryophyta</taxon>
        <taxon>Tracheophyta</taxon>
        <taxon>Spermatophyta</taxon>
        <taxon>Magnoliopsida</taxon>
        <taxon>Liliopsida</taxon>
        <taxon>Poales</taxon>
        <taxon>Poaceae</taxon>
        <taxon>PACMAD clade</taxon>
        <taxon>Panicoideae</taxon>
        <taxon>Andropogonodae</taxon>
        <taxon>Andropogoneae</taxon>
        <taxon>Sorghinae</taxon>
        <taxon>Sorghum</taxon>
    </lineage>
</organism>
<sequence length="158" mass="17437">MDARPRRRRPRTAEEAAATLRKAWCRLRLSARDPARVPPWDAVVLTAASPQQAALYNRQLECARALGRFSASTAAIAVPDPDGARIGSGAATLHVVARHLAAQFTTHLPSALPTTATLLYSTRPVVLMAYWDVRIFFAGFQGRDRRIPSRSSKWWFGG</sequence>
<evidence type="ECO:0000313" key="3">
    <source>
        <dbReference type="EMBL" id="OQU85660.1"/>
    </source>
</evidence>